<evidence type="ECO:0000313" key="2">
    <source>
        <dbReference type="EMBL" id="ASP40200.1"/>
    </source>
</evidence>
<proteinExistence type="inferred from homology"/>
<dbReference type="Pfam" id="PF06355">
    <property type="entry name" value="Aegerolysin"/>
    <property type="match status" value="1"/>
</dbReference>
<accession>A0A222FN39</accession>
<dbReference type="EMBL" id="CP022530">
    <property type="protein sequence ID" value="ASP40200.1"/>
    <property type="molecule type" value="Genomic_DNA"/>
</dbReference>
<dbReference type="KEGG" id="bsan:CHH28_16630"/>
<evidence type="ECO:0000313" key="3">
    <source>
        <dbReference type="Proteomes" id="UP000202440"/>
    </source>
</evidence>
<reference evidence="2 3" key="1">
    <citation type="submission" date="2017-07" db="EMBL/GenBank/DDBJ databases">
        <title>Annotated genome sequence of Bacterioplanes sanyensis isolated from Red Sea.</title>
        <authorList>
            <person name="Rehman Z.U."/>
        </authorList>
    </citation>
    <scope>NUCLEOTIDE SEQUENCE [LARGE SCALE GENOMIC DNA]</scope>
    <source>
        <strain evidence="2 3">NV9</strain>
    </source>
</reference>
<organism evidence="2 3">
    <name type="scientific">Bacterioplanes sanyensis</name>
    <dbReference type="NCBI Taxonomy" id="1249553"/>
    <lineage>
        <taxon>Bacteria</taxon>
        <taxon>Pseudomonadati</taxon>
        <taxon>Pseudomonadota</taxon>
        <taxon>Gammaproteobacteria</taxon>
        <taxon>Oceanospirillales</taxon>
        <taxon>Oceanospirillaceae</taxon>
        <taxon>Bacterioplanes</taxon>
    </lineage>
</organism>
<dbReference type="AlphaFoldDB" id="A0A222FN39"/>
<dbReference type="GO" id="GO:0019836">
    <property type="term" value="P:symbiont-mediated hemolysis of host erythrocyte"/>
    <property type="evidence" value="ECO:0007669"/>
    <property type="project" value="InterPro"/>
</dbReference>
<dbReference type="RefSeq" id="WP_094061369.1">
    <property type="nucleotide sequence ID" value="NZ_CP022530.1"/>
</dbReference>
<dbReference type="InterPro" id="IPR009413">
    <property type="entry name" value="Aegerolysin-typ"/>
</dbReference>
<comment type="similarity">
    <text evidence="1">Belongs to the aegerolysin family.</text>
</comment>
<protein>
    <submittedName>
        <fullName evidence="2">Uncharacterized protein</fullName>
    </submittedName>
</protein>
<dbReference type="Proteomes" id="UP000202440">
    <property type="component" value="Chromosome"/>
</dbReference>
<evidence type="ECO:0000256" key="1">
    <source>
        <dbReference type="ARBA" id="ARBA00010795"/>
    </source>
</evidence>
<sequence>MSARSATITLVNHTDYDWAFKSAVDEHGKFDKKPDPHSDNAKHHYFPDHIPAQGAVTFFVCNRSGAMIGPQGVVEYYILNDIKPITTVMRCRFDHPYGSGDSYYIAEFDHTEDDHFEFLGQSSLEPTHPKGHHQTVTLTISGKQLAKHQSKAS</sequence>
<keyword evidence="3" id="KW-1185">Reference proteome</keyword>
<name>A0A222FN39_9GAMM</name>
<dbReference type="Gene3D" id="2.60.270.50">
    <property type="match status" value="1"/>
</dbReference>
<gene>
    <name evidence="2" type="ORF">CHH28_16630</name>
</gene>
<dbReference type="OrthoDB" id="764412at2"/>